<dbReference type="EMBL" id="JAAGWG010000027">
    <property type="protein sequence ID" value="NEK87254.1"/>
    <property type="molecule type" value="Genomic_DNA"/>
</dbReference>
<name>A0A6L9W783_9ACTN</name>
<dbReference type="GO" id="GO:0004622">
    <property type="term" value="F:phosphatidylcholine lysophospholipase activity"/>
    <property type="evidence" value="ECO:0007669"/>
    <property type="project" value="TreeGrafter"/>
</dbReference>
<evidence type="ECO:0000313" key="3">
    <source>
        <dbReference type="Proteomes" id="UP000479241"/>
    </source>
</evidence>
<sequence>MFRTASRPLTIGRGAVLVAAVGTLLAGCAGGDGPGPGPAAPAAGAGADVRLAVIGDSITQADGDVPRGRIGPTSWLDTATGQGARFAGGWARAGATTEDMLAAATPVDADVLVILAGTNDPRAGISGEGTADNIRAVVDRVGVEQVVISAVPPRDPAPEIAVATNEVLAELADDEGWDFVDAMEDVREDDRYAPGMTDDGIHPTARAAALIGEALGEAVVAAAAD</sequence>
<dbReference type="RefSeq" id="WP_163207049.1">
    <property type="nucleotide sequence ID" value="NZ_JAAGWG010000027.1"/>
</dbReference>
<organism evidence="2 3">
    <name type="scientific">Blastococcus saxobsidens</name>
    <dbReference type="NCBI Taxonomy" id="138336"/>
    <lineage>
        <taxon>Bacteria</taxon>
        <taxon>Bacillati</taxon>
        <taxon>Actinomycetota</taxon>
        <taxon>Actinomycetes</taxon>
        <taxon>Geodermatophilales</taxon>
        <taxon>Geodermatophilaceae</taxon>
        <taxon>Blastococcus</taxon>
    </lineage>
</organism>
<evidence type="ECO:0000259" key="1">
    <source>
        <dbReference type="Pfam" id="PF13472"/>
    </source>
</evidence>
<gene>
    <name evidence="2" type="ORF">GCU60_16045</name>
</gene>
<reference evidence="2 3" key="1">
    <citation type="submission" date="2019-12" db="EMBL/GenBank/DDBJ databases">
        <title>the WGS of Blastococcus saxobsidens 67B17.</title>
        <authorList>
            <person name="Jiang Z."/>
        </authorList>
    </citation>
    <scope>NUCLEOTIDE SEQUENCE [LARGE SCALE GENOMIC DNA]</scope>
    <source>
        <strain evidence="2 3">67B17</strain>
    </source>
</reference>
<proteinExistence type="predicted"/>
<dbReference type="Proteomes" id="UP000479241">
    <property type="component" value="Unassembled WGS sequence"/>
</dbReference>
<dbReference type="Gene3D" id="3.40.50.1110">
    <property type="entry name" value="SGNH hydrolase"/>
    <property type="match status" value="1"/>
</dbReference>
<dbReference type="Pfam" id="PF13472">
    <property type="entry name" value="Lipase_GDSL_2"/>
    <property type="match status" value="1"/>
</dbReference>
<evidence type="ECO:0000313" key="2">
    <source>
        <dbReference type="EMBL" id="NEK87254.1"/>
    </source>
</evidence>
<dbReference type="CDD" id="cd00229">
    <property type="entry name" value="SGNH_hydrolase"/>
    <property type="match status" value="1"/>
</dbReference>
<dbReference type="PROSITE" id="PS51257">
    <property type="entry name" value="PROKAR_LIPOPROTEIN"/>
    <property type="match status" value="1"/>
</dbReference>
<dbReference type="InterPro" id="IPR013830">
    <property type="entry name" value="SGNH_hydro"/>
</dbReference>
<dbReference type="InterPro" id="IPR051532">
    <property type="entry name" value="Ester_Hydrolysis_Enzymes"/>
</dbReference>
<protein>
    <submittedName>
        <fullName evidence="2">SGNH/GDSL hydrolase family protein</fullName>
    </submittedName>
</protein>
<accession>A0A6L9W783</accession>
<dbReference type="InterPro" id="IPR036514">
    <property type="entry name" value="SGNH_hydro_sf"/>
</dbReference>
<comment type="caution">
    <text evidence="2">The sequence shown here is derived from an EMBL/GenBank/DDBJ whole genome shotgun (WGS) entry which is preliminary data.</text>
</comment>
<keyword evidence="2" id="KW-0378">Hydrolase</keyword>
<dbReference type="PANTHER" id="PTHR30383">
    <property type="entry name" value="THIOESTERASE 1/PROTEASE 1/LYSOPHOSPHOLIPASE L1"/>
    <property type="match status" value="1"/>
</dbReference>
<dbReference type="SUPFAM" id="SSF52266">
    <property type="entry name" value="SGNH hydrolase"/>
    <property type="match status" value="1"/>
</dbReference>
<dbReference type="AlphaFoldDB" id="A0A6L9W783"/>
<dbReference type="PANTHER" id="PTHR30383:SF5">
    <property type="entry name" value="SGNH HYDROLASE-TYPE ESTERASE DOMAIN-CONTAINING PROTEIN"/>
    <property type="match status" value="1"/>
</dbReference>
<feature type="domain" description="SGNH hydrolase-type esterase" evidence="1">
    <location>
        <begin position="53"/>
        <end position="208"/>
    </location>
</feature>